<dbReference type="SUPFAM" id="SSF52540">
    <property type="entry name" value="P-loop containing nucleoside triphosphate hydrolases"/>
    <property type="match status" value="1"/>
</dbReference>
<dbReference type="GO" id="GO:0005524">
    <property type="term" value="F:ATP binding"/>
    <property type="evidence" value="ECO:0007669"/>
    <property type="project" value="UniProtKB-KW"/>
</dbReference>
<evidence type="ECO:0000256" key="2">
    <source>
        <dbReference type="ARBA" id="ARBA00022448"/>
    </source>
</evidence>
<dbReference type="AlphaFoldDB" id="A0A3B0TZR1"/>
<evidence type="ECO:0000259" key="6">
    <source>
        <dbReference type="PROSITE" id="PS50893"/>
    </source>
</evidence>
<dbReference type="PANTHER" id="PTHR43820:SF2">
    <property type="entry name" value="ABC TRANSPORTER ATP-BINDING PROTEIN"/>
    <property type="match status" value="1"/>
</dbReference>
<dbReference type="GO" id="GO:0015658">
    <property type="term" value="F:branched-chain amino acid transmembrane transporter activity"/>
    <property type="evidence" value="ECO:0007669"/>
    <property type="project" value="TreeGrafter"/>
</dbReference>
<dbReference type="Pfam" id="PF00005">
    <property type="entry name" value="ABC_tran"/>
    <property type="match status" value="1"/>
</dbReference>
<organism evidence="7">
    <name type="scientific">hydrothermal vent metagenome</name>
    <dbReference type="NCBI Taxonomy" id="652676"/>
    <lineage>
        <taxon>unclassified sequences</taxon>
        <taxon>metagenomes</taxon>
        <taxon>ecological metagenomes</taxon>
    </lineage>
</organism>
<comment type="similarity">
    <text evidence="1">Belongs to the ABC transporter superfamily.</text>
</comment>
<dbReference type="InterPro" id="IPR003439">
    <property type="entry name" value="ABC_transporter-like_ATP-bd"/>
</dbReference>
<keyword evidence="3" id="KW-0547">Nucleotide-binding</keyword>
<dbReference type="InterPro" id="IPR017871">
    <property type="entry name" value="ABC_transporter-like_CS"/>
</dbReference>
<dbReference type="PANTHER" id="PTHR43820">
    <property type="entry name" value="HIGH-AFFINITY BRANCHED-CHAIN AMINO ACID TRANSPORT ATP-BINDING PROTEIN LIVF"/>
    <property type="match status" value="1"/>
</dbReference>
<dbReference type="InterPro" id="IPR027417">
    <property type="entry name" value="P-loop_NTPase"/>
</dbReference>
<keyword evidence="5" id="KW-0029">Amino-acid transport</keyword>
<accession>A0A3B0TZR1</accession>
<dbReference type="GO" id="GO:0016887">
    <property type="term" value="F:ATP hydrolysis activity"/>
    <property type="evidence" value="ECO:0007669"/>
    <property type="project" value="InterPro"/>
</dbReference>
<protein>
    <submittedName>
        <fullName evidence="7">Branched-chain amino acid transport ATP-binding protein LivF (TC 3.A.1.4.1)</fullName>
    </submittedName>
</protein>
<dbReference type="CDD" id="cd03224">
    <property type="entry name" value="ABC_TM1139_LivF_branched"/>
    <property type="match status" value="1"/>
</dbReference>
<evidence type="ECO:0000256" key="4">
    <source>
        <dbReference type="ARBA" id="ARBA00022840"/>
    </source>
</evidence>
<evidence type="ECO:0000256" key="5">
    <source>
        <dbReference type="ARBA" id="ARBA00022970"/>
    </source>
</evidence>
<gene>
    <name evidence="7" type="ORF">MNBD_ALPHA11-2295</name>
</gene>
<evidence type="ECO:0000256" key="1">
    <source>
        <dbReference type="ARBA" id="ARBA00005417"/>
    </source>
</evidence>
<dbReference type="PROSITE" id="PS00211">
    <property type="entry name" value="ABC_TRANSPORTER_1"/>
    <property type="match status" value="1"/>
</dbReference>
<proteinExistence type="inferred from homology"/>
<dbReference type="GO" id="GO:0015807">
    <property type="term" value="P:L-amino acid transport"/>
    <property type="evidence" value="ECO:0007669"/>
    <property type="project" value="TreeGrafter"/>
</dbReference>
<dbReference type="Gene3D" id="3.40.50.300">
    <property type="entry name" value="P-loop containing nucleotide triphosphate hydrolases"/>
    <property type="match status" value="1"/>
</dbReference>
<dbReference type="PROSITE" id="PS50893">
    <property type="entry name" value="ABC_TRANSPORTER_2"/>
    <property type="match status" value="1"/>
</dbReference>
<dbReference type="InterPro" id="IPR003593">
    <property type="entry name" value="AAA+_ATPase"/>
</dbReference>
<dbReference type="EMBL" id="UOEQ01000504">
    <property type="protein sequence ID" value="VAW24095.1"/>
    <property type="molecule type" value="Genomic_DNA"/>
</dbReference>
<name>A0A3B0TZR1_9ZZZZ</name>
<dbReference type="InterPro" id="IPR052156">
    <property type="entry name" value="BCAA_Transport_ATP-bd_LivF"/>
</dbReference>
<evidence type="ECO:0000256" key="3">
    <source>
        <dbReference type="ARBA" id="ARBA00022741"/>
    </source>
</evidence>
<evidence type="ECO:0000313" key="7">
    <source>
        <dbReference type="EMBL" id="VAW24095.1"/>
    </source>
</evidence>
<sequence>MTPDGTKMANDHSKTALNLQNVNAGYGDTQVLNDISFSVAKGERLAVIGRNGVGKSTLLNTLMGLTDLHSGSIEMFGKEIQSLPSHKRAIHGLGLVPQTRDIFPSLSVEENLMSGERQGHKIEEAYALFPRLKERRKNGGSQLSGGEQQMLSIARTLMGGPKLVMLDEPLEGVAPVICDMLMEVFEQLASDGKHTIVLVEQHSELALEFSDRMLILDNGAIVFHGDTSEVRANPSILERHVGLGVA</sequence>
<dbReference type="SMART" id="SM00382">
    <property type="entry name" value="AAA"/>
    <property type="match status" value="1"/>
</dbReference>
<feature type="domain" description="ABC transporter" evidence="6">
    <location>
        <begin position="17"/>
        <end position="243"/>
    </location>
</feature>
<reference evidence="7" key="1">
    <citation type="submission" date="2018-06" db="EMBL/GenBank/DDBJ databases">
        <authorList>
            <person name="Zhirakovskaya E."/>
        </authorList>
    </citation>
    <scope>NUCLEOTIDE SEQUENCE</scope>
</reference>
<keyword evidence="4 7" id="KW-0067">ATP-binding</keyword>
<keyword evidence="2" id="KW-0813">Transport</keyword>